<proteinExistence type="predicted"/>
<comment type="caution">
    <text evidence="1">The sequence shown here is derived from an EMBL/GenBank/DDBJ whole genome shotgun (WGS) entry which is preliminary data.</text>
</comment>
<protein>
    <submittedName>
        <fullName evidence="1">Uncharacterized protein</fullName>
    </submittedName>
</protein>
<dbReference type="Proteomes" id="UP000663853">
    <property type="component" value="Unassembled WGS sequence"/>
</dbReference>
<dbReference type="AlphaFoldDB" id="A0A8H3HNW4"/>
<organism evidence="1 2">
    <name type="scientific">Rhizoctonia solani</name>
    <dbReference type="NCBI Taxonomy" id="456999"/>
    <lineage>
        <taxon>Eukaryota</taxon>
        <taxon>Fungi</taxon>
        <taxon>Dikarya</taxon>
        <taxon>Basidiomycota</taxon>
        <taxon>Agaricomycotina</taxon>
        <taxon>Agaricomycetes</taxon>
        <taxon>Cantharellales</taxon>
        <taxon>Ceratobasidiaceae</taxon>
        <taxon>Rhizoctonia</taxon>
    </lineage>
</organism>
<evidence type="ECO:0000313" key="2">
    <source>
        <dbReference type="Proteomes" id="UP000663853"/>
    </source>
</evidence>
<dbReference type="EMBL" id="CAJMXA010003963">
    <property type="protein sequence ID" value="CAE6529308.1"/>
    <property type="molecule type" value="Genomic_DNA"/>
</dbReference>
<gene>
    <name evidence="1" type="ORF">RDB_LOCUS165205</name>
</gene>
<evidence type="ECO:0000313" key="1">
    <source>
        <dbReference type="EMBL" id="CAE6529308.1"/>
    </source>
</evidence>
<sequence>MLCWASEVDSGNGPALLPSLRGKVETMVQSRIDIVWYFTRAPKRCVIILPSNPSTLLSKNGDPRRSWAASQYTNERTILSVSDQTTVSIWTWRVQLMLYLARANIAGLIVTALHSGDAALAAQSESTSLAGWSSSFTRRRRRRYKARGDQVVGDEVRGKTASVAEEAVVLNATANGAVALEEFSVL</sequence>
<reference evidence="1" key="1">
    <citation type="submission" date="2021-01" db="EMBL/GenBank/DDBJ databases">
        <authorList>
            <person name="Kaushik A."/>
        </authorList>
    </citation>
    <scope>NUCLEOTIDE SEQUENCE</scope>
    <source>
        <strain evidence="1">AG6-10EEA</strain>
    </source>
</reference>
<accession>A0A8H3HNW4</accession>
<name>A0A8H3HNW4_9AGAM</name>